<evidence type="ECO:0000256" key="2">
    <source>
        <dbReference type="SAM" id="MobiDB-lite"/>
    </source>
</evidence>
<dbReference type="EMBL" id="BARS01056150">
    <property type="protein sequence ID" value="GAG51907.1"/>
    <property type="molecule type" value="Genomic_DNA"/>
</dbReference>
<evidence type="ECO:0000256" key="1">
    <source>
        <dbReference type="ARBA" id="ARBA00023125"/>
    </source>
</evidence>
<dbReference type="GO" id="GO:0003677">
    <property type="term" value="F:DNA binding"/>
    <property type="evidence" value="ECO:0007669"/>
    <property type="project" value="UniProtKB-KW"/>
</dbReference>
<name>X0YZN5_9ZZZZ</name>
<dbReference type="InterPro" id="IPR009057">
    <property type="entry name" value="Homeodomain-like_sf"/>
</dbReference>
<evidence type="ECO:0000313" key="4">
    <source>
        <dbReference type="EMBL" id="GAG51907.1"/>
    </source>
</evidence>
<protein>
    <recommendedName>
        <fullName evidence="3">HTH tetR-type domain-containing protein</fullName>
    </recommendedName>
</protein>
<dbReference type="SUPFAM" id="SSF46689">
    <property type="entry name" value="Homeodomain-like"/>
    <property type="match status" value="1"/>
</dbReference>
<gene>
    <name evidence="4" type="ORF">S01H1_82772</name>
</gene>
<accession>X0YZN5</accession>
<sequence>MSPLAKTPSNDHQSSTPTTRERILDAAEALFASRGFEGAAMRDIAEGR</sequence>
<evidence type="ECO:0000259" key="3">
    <source>
        <dbReference type="Pfam" id="PF00440"/>
    </source>
</evidence>
<feature type="non-terminal residue" evidence="4">
    <location>
        <position position="48"/>
    </location>
</feature>
<dbReference type="Pfam" id="PF00440">
    <property type="entry name" value="TetR_N"/>
    <property type="match status" value="1"/>
</dbReference>
<feature type="region of interest" description="Disordered" evidence="2">
    <location>
        <begin position="1"/>
        <end position="20"/>
    </location>
</feature>
<organism evidence="4">
    <name type="scientific">marine sediment metagenome</name>
    <dbReference type="NCBI Taxonomy" id="412755"/>
    <lineage>
        <taxon>unclassified sequences</taxon>
        <taxon>metagenomes</taxon>
        <taxon>ecological metagenomes</taxon>
    </lineage>
</organism>
<reference evidence="4" key="1">
    <citation type="journal article" date="2014" name="Front. Microbiol.">
        <title>High frequency of phylogenetically diverse reductive dehalogenase-homologous genes in deep subseafloor sedimentary metagenomes.</title>
        <authorList>
            <person name="Kawai M."/>
            <person name="Futagami T."/>
            <person name="Toyoda A."/>
            <person name="Takaki Y."/>
            <person name="Nishi S."/>
            <person name="Hori S."/>
            <person name="Arai W."/>
            <person name="Tsubouchi T."/>
            <person name="Morono Y."/>
            <person name="Uchiyama I."/>
            <person name="Ito T."/>
            <person name="Fujiyama A."/>
            <person name="Inagaki F."/>
            <person name="Takami H."/>
        </authorList>
    </citation>
    <scope>NUCLEOTIDE SEQUENCE</scope>
    <source>
        <strain evidence="4">Expedition CK06-06</strain>
    </source>
</reference>
<proteinExistence type="predicted"/>
<dbReference type="InterPro" id="IPR001647">
    <property type="entry name" value="HTH_TetR"/>
</dbReference>
<comment type="caution">
    <text evidence="4">The sequence shown here is derived from an EMBL/GenBank/DDBJ whole genome shotgun (WGS) entry which is preliminary data.</text>
</comment>
<dbReference type="Gene3D" id="1.10.10.60">
    <property type="entry name" value="Homeodomain-like"/>
    <property type="match status" value="1"/>
</dbReference>
<keyword evidence="1" id="KW-0238">DNA-binding</keyword>
<feature type="compositionally biased region" description="Polar residues" evidence="2">
    <location>
        <begin position="7"/>
        <end position="18"/>
    </location>
</feature>
<dbReference type="AlphaFoldDB" id="X0YZN5"/>
<feature type="domain" description="HTH tetR-type" evidence="3">
    <location>
        <begin position="23"/>
        <end position="46"/>
    </location>
</feature>